<protein>
    <submittedName>
        <fullName evidence="1">Uncharacterized protein</fullName>
    </submittedName>
</protein>
<comment type="caution">
    <text evidence="1">The sequence shown here is derived from an EMBL/GenBank/DDBJ whole genome shotgun (WGS) entry which is preliminary data.</text>
</comment>
<proteinExistence type="predicted"/>
<dbReference type="AlphaFoldDB" id="A0A835ZKU8"/>
<evidence type="ECO:0000313" key="2">
    <source>
        <dbReference type="Proteomes" id="UP000664859"/>
    </source>
</evidence>
<accession>A0A835ZKU8</accession>
<name>A0A835ZKU8_9STRA</name>
<organism evidence="1 2">
    <name type="scientific">Tribonema minus</name>
    <dbReference type="NCBI Taxonomy" id="303371"/>
    <lineage>
        <taxon>Eukaryota</taxon>
        <taxon>Sar</taxon>
        <taxon>Stramenopiles</taxon>
        <taxon>Ochrophyta</taxon>
        <taxon>PX clade</taxon>
        <taxon>Xanthophyceae</taxon>
        <taxon>Tribonematales</taxon>
        <taxon>Tribonemataceae</taxon>
        <taxon>Tribonema</taxon>
    </lineage>
</organism>
<gene>
    <name evidence="1" type="ORF">JKP88DRAFT_274754</name>
</gene>
<evidence type="ECO:0000313" key="1">
    <source>
        <dbReference type="EMBL" id="KAG5192799.1"/>
    </source>
</evidence>
<sequence>MSQPPMRASFDLGLIVGHVQRRVPSGFSDDSMHSPEGLKRFKLEEADLLDAQTAVAALFKEGESRFPGIGVCWRKHERITHTDSAGWRKDVEDVAIVRLERCTFEFYDVPVDFCYDHDDSQLKVVKASQCGLLLPPGPPPPESALAAIKKVAAEKGIPDALAELRKHCQELGWAEPAPHMIGGVQSHQPEETQAVAADSTDQSAMIIACNDAGMEFKTRALIKNLSQLNAREDSFIALPLPPLNVTDNELAMLSAAHAACRDVLQRSSRFVDLPVGPGEGGVKREDLECVVEFVS</sequence>
<dbReference type="Proteomes" id="UP000664859">
    <property type="component" value="Unassembled WGS sequence"/>
</dbReference>
<dbReference type="EMBL" id="JAFCMP010000002">
    <property type="protein sequence ID" value="KAG5192799.1"/>
    <property type="molecule type" value="Genomic_DNA"/>
</dbReference>
<reference evidence="1" key="1">
    <citation type="submission" date="2021-02" db="EMBL/GenBank/DDBJ databases">
        <title>First Annotated Genome of the Yellow-green Alga Tribonema minus.</title>
        <authorList>
            <person name="Mahan K.M."/>
        </authorList>
    </citation>
    <scope>NUCLEOTIDE SEQUENCE</scope>
    <source>
        <strain evidence="1">UTEX B ZZ1240</strain>
    </source>
</reference>
<keyword evidence="2" id="KW-1185">Reference proteome</keyword>